<dbReference type="Pfam" id="PF03435">
    <property type="entry name" value="Sacchrp_dh_NADP"/>
    <property type="match status" value="1"/>
</dbReference>
<feature type="region of interest" description="Disordered" evidence="1">
    <location>
        <begin position="214"/>
        <end position="235"/>
    </location>
</feature>
<evidence type="ECO:0000259" key="2">
    <source>
        <dbReference type="Pfam" id="PF03435"/>
    </source>
</evidence>
<reference evidence="4" key="1">
    <citation type="submission" date="2019-10" db="EMBL/GenBank/DDBJ databases">
        <title>Streptomyces sp. nov., a novel actinobacterium isolated from alkaline environment.</title>
        <authorList>
            <person name="Golinska P."/>
        </authorList>
    </citation>
    <scope>NUCLEOTIDE SEQUENCE [LARGE SCALE GENOMIC DNA]</scope>
    <source>
        <strain evidence="4">DSM 42108</strain>
    </source>
</reference>
<evidence type="ECO:0000313" key="3">
    <source>
        <dbReference type="EMBL" id="MBB0231813.1"/>
    </source>
</evidence>
<feature type="compositionally biased region" description="Basic and acidic residues" evidence="1">
    <location>
        <begin position="214"/>
        <end position="224"/>
    </location>
</feature>
<accession>A0A7W3T6F7</accession>
<dbReference type="InterPro" id="IPR051276">
    <property type="entry name" value="Saccharopine_DH-like_oxidrdct"/>
</dbReference>
<dbReference type="RefSeq" id="WP_182666368.1">
    <property type="nucleotide sequence ID" value="NZ_VKHS01000640.1"/>
</dbReference>
<dbReference type="GO" id="GO:0009247">
    <property type="term" value="P:glycolipid biosynthetic process"/>
    <property type="evidence" value="ECO:0007669"/>
    <property type="project" value="TreeGrafter"/>
</dbReference>
<dbReference type="SUPFAM" id="SSF51735">
    <property type="entry name" value="NAD(P)-binding Rossmann-fold domains"/>
    <property type="match status" value="1"/>
</dbReference>
<sequence length="404" mass="43358">MTDIPENRRHDLVLLGATGFAGGLTAEYLARHAPADLRWALAGRSREKLEAVRGRLAGIDTRLAELPLIVADTGDPASLRELAESTRVLVTTVGPYLRYGDGPVAACAEAGTDYLDLTGEPEFVDRAFLRHHERARRTGARLVHCCGFDSVPHDLGVLFTVNRLPEGVPLRVRGYLAVAFAPSAGTFHSAVEMLGRRGTAAAVAAERRRIEERPADRRVRGERPRPRRLRRDGPEAADGWALPLPTVDPQVVLRSARALERYGPDFSYGHHLAVKHLPKAVALVGGAAGLAALSGPRVTREWLLGRMDSGEGPSPERRARGWFRVRFVGEGGGRRVVTEVAGREPGYDETSKILAEAAMCLALDGGLPKVSGQVTPAAAMGDALIDRLTAAGIRFAVVGEGPAD</sequence>
<comment type="caution">
    <text evidence="3">The sequence shown here is derived from an EMBL/GenBank/DDBJ whole genome shotgun (WGS) entry which is preliminary data.</text>
</comment>
<proteinExistence type="predicted"/>
<name>A0A7W3T6F7_9ACTN</name>
<dbReference type="AlphaFoldDB" id="A0A7W3T6F7"/>
<gene>
    <name evidence="3" type="ORF">FOE67_20515</name>
</gene>
<feature type="domain" description="Saccharopine dehydrogenase NADP binding" evidence="2">
    <location>
        <begin position="13"/>
        <end position="140"/>
    </location>
</feature>
<dbReference type="InterPro" id="IPR006311">
    <property type="entry name" value="TAT_signal"/>
</dbReference>
<dbReference type="GO" id="GO:0005886">
    <property type="term" value="C:plasma membrane"/>
    <property type="evidence" value="ECO:0007669"/>
    <property type="project" value="TreeGrafter"/>
</dbReference>
<evidence type="ECO:0000256" key="1">
    <source>
        <dbReference type="SAM" id="MobiDB-lite"/>
    </source>
</evidence>
<keyword evidence="4" id="KW-1185">Reference proteome</keyword>
<dbReference type="Gene3D" id="3.40.50.720">
    <property type="entry name" value="NAD(P)-binding Rossmann-like Domain"/>
    <property type="match status" value="1"/>
</dbReference>
<dbReference type="InterPro" id="IPR036291">
    <property type="entry name" value="NAD(P)-bd_dom_sf"/>
</dbReference>
<dbReference type="PANTHER" id="PTHR12286">
    <property type="entry name" value="SACCHAROPINE DEHYDROGENASE-LIKE OXIDOREDUCTASE"/>
    <property type="match status" value="1"/>
</dbReference>
<organism evidence="3 4">
    <name type="scientific">Streptomyces calidiresistens</name>
    <dbReference type="NCBI Taxonomy" id="1485586"/>
    <lineage>
        <taxon>Bacteria</taxon>
        <taxon>Bacillati</taxon>
        <taxon>Actinomycetota</taxon>
        <taxon>Actinomycetes</taxon>
        <taxon>Kitasatosporales</taxon>
        <taxon>Streptomycetaceae</taxon>
        <taxon>Streptomyces</taxon>
    </lineage>
</organism>
<dbReference type="PANTHER" id="PTHR12286:SF5">
    <property type="entry name" value="SACCHAROPINE DEHYDROGENASE-LIKE OXIDOREDUCTASE"/>
    <property type="match status" value="1"/>
</dbReference>
<dbReference type="InterPro" id="IPR005097">
    <property type="entry name" value="Sacchrp_dh_NADP-bd"/>
</dbReference>
<dbReference type="Proteomes" id="UP000530234">
    <property type="component" value="Unassembled WGS sequence"/>
</dbReference>
<dbReference type="EMBL" id="VKHS01000640">
    <property type="protein sequence ID" value="MBB0231813.1"/>
    <property type="molecule type" value="Genomic_DNA"/>
</dbReference>
<dbReference type="PROSITE" id="PS51318">
    <property type="entry name" value="TAT"/>
    <property type="match status" value="1"/>
</dbReference>
<evidence type="ECO:0000313" key="4">
    <source>
        <dbReference type="Proteomes" id="UP000530234"/>
    </source>
</evidence>
<protein>
    <submittedName>
        <fullName evidence="3">Saccharopine dehydrogenase</fullName>
    </submittedName>
</protein>